<dbReference type="FunFam" id="3.40.50.300:FF:000042">
    <property type="entry name" value="Maltose/maltodextrin ABC transporter, ATP-binding protein"/>
    <property type="match status" value="1"/>
</dbReference>
<evidence type="ECO:0000256" key="1">
    <source>
        <dbReference type="ARBA" id="ARBA00004202"/>
    </source>
</evidence>
<dbReference type="InterPro" id="IPR012340">
    <property type="entry name" value="NA-bd_OB-fold"/>
</dbReference>
<keyword evidence="7" id="KW-0472">Membrane</keyword>
<dbReference type="PROSITE" id="PS00211">
    <property type="entry name" value="ABC_TRANSPORTER_1"/>
    <property type="match status" value="1"/>
</dbReference>
<dbReference type="GO" id="GO:0016887">
    <property type="term" value="F:ATP hydrolysis activity"/>
    <property type="evidence" value="ECO:0007669"/>
    <property type="project" value="InterPro"/>
</dbReference>
<dbReference type="Pfam" id="PF00005">
    <property type="entry name" value="ABC_tran"/>
    <property type="match status" value="1"/>
</dbReference>
<dbReference type="SUPFAM" id="SSF50331">
    <property type="entry name" value="MOP-like"/>
    <property type="match status" value="1"/>
</dbReference>
<dbReference type="SMART" id="SM00382">
    <property type="entry name" value="AAA"/>
    <property type="match status" value="1"/>
</dbReference>
<dbReference type="GO" id="GO:0055052">
    <property type="term" value="C:ATP-binding cassette (ABC) transporter complex, substrate-binding subunit-containing"/>
    <property type="evidence" value="ECO:0007669"/>
    <property type="project" value="TreeGrafter"/>
</dbReference>
<accession>A0AA37F9T6</accession>
<proteinExistence type="predicted"/>
<dbReference type="InterPro" id="IPR047641">
    <property type="entry name" value="ABC_transpr_MalK/UgpC-like"/>
</dbReference>
<evidence type="ECO:0000313" key="10">
    <source>
        <dbReference type="Proteomes" id="UP000632195"/>
    </source>
</evidence>
<dbReference type="EMBL" id="BMNY01000002">
    <property type="protein sequence ID" value="GGM77333.1"/>
    <property type="molecule type" value="Genomic_DNA"/>
</dbReference>
<evidence type="ECO:0000256" key="3">
    <source>
        <dbReference type="ARBA" id="ARBA00022475"/>
    </source>
</evidence>
<sequence>MSVKVEGLTVSYEGKVALDHIDLEVQDGEFLVILGSSGSGKTTLLRCIAGLLKPTEGRVYIDGNDVTDLYPSERNVAMVFQNFALYPHMTVHDNIALNLKIKGLKREEIEERVNRVAKALQIEKHLSKRPRQLSGGEQQRVGLARAMVRDPLVYLMDEPLSNLDAKLRHEMLSELRRFHEQVKKTIIYVCHDQDEAMALASRIVVLSQGRIVQSGTPEELYDHPATVFVASFIGSPAMNLIRSVANGHSVALGSERIRTSTDFGQGRAVMVGVRPEGLSLSDDGEIVAEFRYSTMMGDMLLVTASLPDGTAVNALVPRKDVRGQVLENSTLRFTARNSKVYIFDAETQRLVEEIDAGQANPY</sequence>
<dbReference type="InterPro" id="IPR003593">
    <property type="entry name" value="AAA+_ATPase"/>
</dbReference>
<dbReference type="Gene3D" id="3.40.50.300">
    <property type="entry name" value="P-loop containing nucleotide triphosphate hydrolases"/>
    <property type="match status" value="1"/>
</dbReference>
<evidence type="ECO:0000256" key="5">
    <source>
        <dbReference type="ARBA" id="ARBA00022840"/>
    </source>
</evidence>
<reference evidence="9" key="2">
    <citation type="submission" date="2022-09" db="EMBL/GenBank/DDBJ databases">
        <authorList>
            <person name="Sun Q."/>
            <person name="Ohkuma M."/>
        </authorList>
    </citation>
    <scope>NUCLEOTIDE SEQUENCE</scope>
    <source>
        <strain evidence="9">JCM 13583</strain>
    </source>
</reference>
<dbReference type="AlphaFoldDB" id="A0AA37F9T6"/>
<evidence type="ECO:0000256" key="7">
    <source>
        <dbReference type="ARBA" id="ARBA00023136"/>
    </source>
</evidence>
<dbReference type="Gene3D" id="2.40.50.140">
    <property type="entry name" value="Nucleic acid-binding proteins"/>
    <property type="match status" value="1"/>
</dbReference>
<dbReference type="GO" id="GO:0008643">
    <property type="term" value="P:carbohydrate transport"/>
    <property type="evidence" value="ECO:0007669"/>
    <property type="project" value="InterPro"/>
</dbReference>
<dbReference type="PROSITE" id="PS50893">
    <property type="entry name" value="ABC_TRANSPORTER_2"/>
    <property type="match status" value="1"/>
</dbReference>
<dbReference type="Gene3D" id="2.40.50.100">
    <property type="match status" value="1"/>
</dbReference>
<dbReference type="InterPro" id="IPR017871">
    <property type="entry name" value="ABC_transporter-like_CS"/>
</dbReference>
<evidence type="ECO:0000256" key="2">
    <source>
        <dbReference type="ARBA" id="ARBA00022448"/>
    </source>
</evidence>
<evidence type="ECO:0000313" key="9">
    <source>
        <dbReference type="EMBL" id="GGM77333.1"/>
    </source>
</evidence>
<protein>
    <submittedName>
        <fullName evidence="9">Sugar ABC transporter ATP-binding protein</fullName>
    </submittedName>
</protein>
<dbReference type="InterPro" id="IPR008995">
    <property type="entry name" value="Mo/tungstate-bd_C_term_dom"/>
</dbReference>
<dbReference type="InterPro" id="IPR027417">
    <property type="entry name" value="P-loop_NTPase"/>
</dbReference>
<dbReference type="RefSeq" id="WP_188681556.1">
    <property type="nucleotide sequence ID" value="NZ_BMNY01000002.1"/>
</dbReference>
<gene>
    <name evidence="9" type="ORF">GCM10007108_14390</name>
</gene>
<feature type="domain" description="ABC transporter" evidence="8">
    <location>
        <begin position="3"/>
        <end position="233"/>
    </location>
</feature>
<keyword evidence="5 9" id="KW-0067">ATP-binding</keyword>
<keyword evidence="10" id="KW-1185">Reference proteome</keyword>
<dbReference type="InterPro" id="IPR003439">
    <property type="entry name" value="ABC_transporter-like_ATP-bd"/>
</dbReference>
<dbReference type="SUPFAM" id="SSF52540">
    <property type="entry name" value="P-loop containing nucleoside triphosphate hydrolases"/>
    <property type="match status" value="1"/>
</dbReference>
<dbReference type="InterPro" id="IPR015855">
    <property type="entry name" value="ABC_transpr_MalK-like"/>
</dbReference>
<dbReference type="CDD" id="cd03301">
    <property type="entry name" value="ABC_MalK_N"/>
    <property type="match status" value="1"/>
</dbReference>
<dbReference type="GO" id="GO:0005524">
    <property type="term" value="F:ATP binding"/>
    <property type="evidence" value="ECO:0007669"/>
    <property type="project" value="UniProtKB-KW"/>
</dbReference>
<evidence type="ECO:0000259" key="8">
    <source>
        <dbReference type="PROSITE" id="PS50893"/>
    </source>
</evidence>
<evidence type="ECO:0000256" key="4">
    <source>
        <dbReference type="ARBA" id="ARBA00022741"/>
    </source>
</evidence>
<keyword evidence="3" id="KW-1003">Cell membrane</keyword>
<keyword evidence="4" id="KW-0547">Nucleotide-binding</keyword>
<dbReference type="GO" id="GO:0140359">
    <property type="term" value="F:ABC-type transporter activity"/>
    <property type="evidence" value="ECO:0007669"/>
    <property type="project" value="InterPro"/>
</dbReference>
<comment type="caution">
    <text evidence="9">The sequence shown here is derived from an EMBL/GenBank/DDBJ whole genome shotgun (WGS) entry which is preliminary data.</text>
</comment>
<reference evidence="9" key="1">
    <citation type="journal article" date="2014" name="Int. J. Syst. Evol. Microbiol.">
        <title>Complete genome sequence of Corynebacterium casei LMG S-19264T (=DSM 44701T), isolated from a smear-ripened cheese.</title>
        <authorList>
            <consortium name="US DOE Joint Genome Institute (JGI-PGF)"/>
            <person name="Walter F."/>
            <person name="Albersmeier A."/>
            <person name="Kalinowski J."/>
            <person name="Ruckert C."/>
        </authorList>
    </citation>
    <scope>NUCLEOTIDE SEQUENCE</scope>
    <source>
        <strain evidence="9">JCM 13583</strain>
    </source>
</reference>
<dbReference type="PANTHER" id="PTHR43875">
    <property type="entry name" value="MALTODEXTRIN IMPORT ATP-BINDING PROTEIN MSMX"/>
    <property type="match status" value="1"/>
</dbReference>
<dbReference type="Proteomes" id="UP000632195">
    <property type="component" value="Unassembled WGS sequence"/>
</dbReference>
<name>A0AA37F9T6_9ARCH</name>
<keyword evidence="6" id="KW-1278">Translocase</keyword>
<organism evidence="9 10">
    <name type="scientific">Thermogymnomonas acidicola</name>
    <dbReference type="NCBI Taxonomy" id="399579"/>
    <lineage>
        <taxon>Archaea</taxon>
        <taxon>Methanobacteriati</taxon>
        <taxon>Thermoplasmatota</taxon>
        <taxon>Thermoplasmata</taxon>
        <taxon>Thermoplasmatales</taxon>
        <taxon>Thermogymnomonas</taxon>
    </lineage>
</organism>
<keyword evidence="2" id="KW-0813">Transport</keyword>
<evidence type="ECO:0000256" key="6">
    <source>
        <dbReference type="ARBA" id="ARBA00022967"/>
    </source>
</evidence>
<comment type="subcellular location">
    <subcellularLocation>
        <location evidence="1">Cell membrane</location>
        <topology evidence="1">Peripheral membrane protein</topology>
    </subcellularLocation>
</comment>
<dbReference type="PANTHER" id="PTHR43875:SF15">
    <property type="entry name" value="TREHALOSE IMPORT ATP-BINDING PROTEIN SUGC"/>
    <property type="match status" value="1"/>
</dbReference>